<dbReference type="EMBL" id="JACCKS010000027">
    <property type="protein sequence ID" value="NZA39857.1"/>
    <property type="molecule type" value="Genomic_DNA"/>
</dbReference>
<name>A0A853JTE9_9FIRM</name>
<comment type="caution">
    <text evidence="1">The sequence shown here is derived from an EMBL/GenBank/DDBJ whole genome shotgun (WGS) entry which is preliminary data.</text>
</comment>
<dbReference type="Proteomes" id="UP000586254">
    <property type="component" value="Unassembled WGS sequence"/>
</dbReference>
<proteinExistence type="predicted"/>
<organism evidence="1 2">
    <name type="scientific">Eubacterium callanderi</name>
    <dbReference type="NCBI Taxonomy" id="53442"/>
    <lineage>
        <taxon>Bacteria</taxon>
        <taxon>Bacillati</taxon>
        <taxon>Bacillota</taxon>
        <taxon>Clostridia</taxon>
        <taxon>Eubacteriales</taxon>
        <taxon>Eubacteriaceae</taxon>
        <taxon>Eubacterium</taxon>
    </lineage>
</organism>
<accession>A0A853JTE9</accession>
<dbReference type="AlphaFoldDB" id="A0A853JTE9"/>
<sequence>MGKKVEKEQTYIGGDLVSGLPQTNSKSSFSLEYESDKLKITERIIKIFKKDEELQVFWLDMRKIISIDLITEDNIIEKQKSVVGRGVAGAALFGPVGAIIGTASGAKTEKSVEKTGVLVVSYYGKDEDDIKTINISIASVNVPYAQKFVNYYQIHYVKDTLEQNENGDIIL</sequence>
<protein>
    <submittedName>
        <fullName evidence="1">Uncharacterized protein</fullName>
    </submittedName>
</protein>
<evidence type="ECO:0000313" key="1">
    <source>
        <dbReference type="EMBL" id="NZA39857.1"/>
    </source>
</evidence>
<reference evidence="1 2" key="1">
    <citation type="submission" date="2020-07" db="EMBL/GenBank/DDBJ databases">
        <title>Organ Donor 1.</title>
        <authorList>
            <person name="Marsh A.J."/>
            <person name="Azcarate-Peril M.A."/>
        </authorList>
    </citation>
    <scope>NUCLEOTIDE SEQUENCE [LARGE SCALE GENOMIC DNA]</scope>
    <source>
        <strain evidence="1 2">AMC0717</strain>
    </source>
</reference>
<gene>
    <name evidence="1" type="ORF">H0N91_17410</name>
</gene>
<dbReference type="RefSeq" id="WP_180494087.1">
    <property type="nucleotide sequence ID" value="NZ_JACCKS010000027.1"/>
</dbReference>
<evidence type="ECO:0000313" key="2">
    <source>
        <dbReference type="Proteomes" id="UP000586254"/>
    </source>
</evidence>